<evidence type="ECO:0000256" key="13">
    <source>
        <dbReference type="ARBA" id="ARBA00023012"/>
    </source>
</evidence>
<dbReference type="CDD" id="cd00075">
    <property type="entry name" value="HATPase"/>
    <property type="match status" value="1"/>
</dbReference>
<evidence type="ECO:0000256" key="7">
    <source>
        <dbReference type="ARBA" id="ARBA00022679"/>
    </source>
</evidence>
<comment type="subcellular location">
    <subcellularLocation>
        <location evidence="3 15">Cell inner membrane</location>
    </subcellularLocation>
    <subcellularLocation>
        <location evidence="2">Membrane</location>
        <topology evidence="2">Multi-pass membrane protein</topology>
    </subcellularLocation>
</comment>
<keyword evidence="9 15" id="KW-0547">Nucleotide-binding</keyword>
<evidence type="ECO:0000259" key="16">
    <source>
        <dbReference type="PROSITE" id="PS50109"/>
    </source>
</evidence>
<dbReference type="PANTHER" id="PTHR45436">
    <property type="entry name" value="SENSOR HISTIDINE KINASE YKOH"/>
    <property type="match status" value="1"/>
</dbReference>
<evidence type="ECO:0000256" key="2">
    <source>
        <dbReference type="ARBA" id="ARBA00004141"/>
    </source>
</evidence>
<feature type="domain" description="Histidine kinase" evidence="16">
    <location>
        <begin position="243"/>
        <end position="462"/>
    </location>
</feature>
<accession>A0A6G8S479</accession>
<keyword evidence="7 15" id="KW-0808">Transferase</keyword>
<name>A0A6G8S479_9GAMM</name>
<evidence type="ECO:0000256" key="6">
    <source>
        <dbReference type="ARBA" id="ARBA00022553"/>
    </source>
</evidence>
<comment type="function">
    <text evidence="15">Member of a two-component regulatory system.</text>
</comment>
<proteinExistence type="predicted"/>
<dbReference type="SUPFAM" id="SSF47384">
    <property type="entry name" value="Homodimeric domain of signal transducing histidine kinase"/>
    <property type="match status" value="1"/>
</dbReference>
<keyword evidence="12 15" id="KW-1133">Transmembrane helix</keyword>
<dbReference type="AlphaFoldDB" id="A0A6G8S479"/>
<keyword evidence="10 15" id="KW-0418">Kinase</keyword>
<dbReference type="InterPro" id="IPR006290">
    <property type="entry name" value="CztS_silS_copS"/>
</dbReference>
<dbReference type="Pfam" id="PF02518">
    <property type="entry name" value="HATPase_c"/>
    <property type="match status" value="1"/>
</dbReference>
<feature type="transmembrane region" description="Helical" evidence="15">
    <location>
        <begin position="162"/>
        <end position="185"/>
    </location>
</feature>
<protein>
    <recommendedName>
        <fullName evidence="15">Sensor protein</fullName>
        <ecNumber evidence="15">2.7.13.3</ecNumber>
    </recommendedName>
</protein>
<dbReference type="GO" id="GO:0005524">
    <property type="term" value="F:ATP binding"/>
    <property type="evidence" value="ECO:0007669"/>
    <property type="project" value="UniProtKB-KW"/>
</dbReference>
<dbReference type="SMART" id="SM00388">
    <property type="entry name" value="HisKA"/>
    <property type="match status" value="1"/>
</dbReference>
<dbReference type="Gene3D" id="6.10.340.10">
    <property type="match status" value="1"/>
</dbReference>
<keyword evidence="13 15" id="KW-0902">Two-component regulatory system</keyword>
<keyword evidence="6" id="KW-0597">Phosphoprotein</keyword>
<gene>
    <name evidence="18" type="ORF">G8D99_08050</name>
</gene>
<evidence type="ECO:0000256" key="12">
    <source>
        <dbReference type="ARBA" id="ARBA00022989"/>
    </source>
</evidence>
<dbReference type="GO" id="GO:0000155">
    <property type="term" value="F:phosphorelay sensor kinase activity"/>
    <property type="evidence" value="ECO:0007669"/>
    <property type="project" value="InterPro"/>
</dbReference>
<evidence type="ECO:0000256" key="3">
    <source>
        <dbReference type="ARBA" id="ARBA00004533"/>
    </source>
</evidence>
<dbReference type="Pfam" id="PF00512">
    <property type="entry name" value="HisKA"/>
    <property type="match status" value="1"/>
</dbReference>
<dbReference type="InterPro" id="IPR003660">
    <property type="entry name" value="HAMP_dom"/>
</dbReference>
<sequence length="463" mass="53344">MKRRIRLRLSHLLALTFGMISCVVFIGIGLLSDRNMQTMIQTQQDQALTARIERIEVFLKDSDSLELLIQHPRLYENMLGQQDNLLILRRNDQVIIEINPLNIQMPKLSFQPELKFQNNQTDQPSTRLASKQLNIQGQRYQLIAGKQLLEGQQTLTQYRQKLIGYSIFGVLLSTLTAWLAGHYLLRSIRQLIDASTQIDLNQHSSRFDIQSVSKEVNELTYAMNTMLTRIDSSYQQMARFSADIAHELRTPLNNLVGQTQIVLSHFRTQQDLENLLYSHLEEYERLNQMIESMLLIAHLEHGEYVQDQQYIQLKPMLDELIEYFSFLAEEKQMGFKLDLEHGLEQRFSLQGHPILVERAVANLISNAIDYGHENSDIRIQVKAQLSKLMISVLTPQVRIEEVHLPHLFDRFYQIETSRHASGKSGGLGLAIVKSIMQLHQGEVGVENTPDGVVFHLIFPPSFC</sequence>
<dbReference type="InterPro" id="IPR004358">
    <property type="entry name" value="Sig_transdc_His_kin-like_C"/>
</dbReference>
<feature type="domain" description="HAMP" evidence="17">
    <location>
        <begin position="182"/>
        <end position="235"/>
    </location>
</feature>
<dbReference type="PANTHER" id="PTHR45436:SF15">
    <property type="entry name" value="SENSOR HISTIDINE KINASE CUSS"/>
    <property type="match status" value="1"/>
</dbReference>
<keyword evidence="4 15" id="KW-1003">Cell membrane</keyword>
<evidence type="ECO:0000256" key="15">
    <source>
        <dbReference type="RuleBase" id="RU364088"/>
    </source>
</evidence>
<evidence type="ECO:0000256" key="5">
    <source>
        <dbReference type="ARBA" id="ARBA00022519"/>
    </source>
</evidence>
<evidence type="ECO:0000313" key="18">
    <source>
        <dbReference type="EMBL" id="QIO08967.1"/>
    </source>
</evidence>
<evidence type="ECO:0000259" key="17">
    <source>
        <dbReference type="PROSITE" id="PS50885"/>
    </source>
</evidence>
<evidence type="ECO:0000256" key="10">
    <source>
        <dbReference type="ARBA" id="ARBA00022777"/>
    </source>
</evidence>
<evidence type="ECO:0000256" key="1">
    <source>
        <dbReference type="ARBA" id="ARBA00000085"/>
    </source>
</evidence>
<keyword evidence="11 15" id="KW-0067">ATP-binding</keyword>
<keyword evidence="5 15" id="KW-0997">Cell inner membrane</keyword>
<evidence type="ECO:0000256" key="14">
    <source>
        <dbReference type="ARBA" id="ARBA00023136"/>
    </source>
</evidence>
<keyword evidence="19" id="KW-1185">Reference proteome</keyword>
<evidence type="ECO:0000256" key="4">
    <source>
        <dbReference type="ARBA" id="ARBA00022475"/>
    </source>
</evidence>
<dbReference type="InterPro" id="IPR003594">
    <property type="entry name" value="HATPase_dom"/>
</dbReference>
<dbReference type="InterPro" id="IPR036890">
    <property type="entry name" value="HATPase_C_sf"/>
</dbReference>
<evidence type="ECO:0000256" key="9">
    <source>
        <dbReference type="ARBA" id="ARBA00022741"/>
    </source>
</evidence>
<reference evidence="18 19" key="1">
    <citation type="submission" date="2020-03" db="EMBL/GenBank/DDBJ databases">
        <authorList>
            <person name="Zhu W."/>
        </authorList>
    </citation>
    <scope>NUCLEOTIDE SEQUENCE [LARGE SCALE GENOMIC DNA]</scope>
    <source>
        <strain evidence="18 19">185</strain>
    </source>
</reference>
<dbReference type="RefSeq" id="WP_166324226.1">
    <property type="nucleotide sequence ID" value="NZ_CP049916.1"/>
</dbReference>
<evidence type="ECO:0000256" key="8">
    <source>
        <dbReference type="ARBA" id="ARBA00022692"/>
    </source>
</evidence>
<dbReference type="GO" id="GO:0005886">
    <property type="term" value="C:plasma membrane"/>
    <property type="evidence" value="ECO:0007669"/>
    <property type="project" value="UniProtKB-SubCell"/>
</dbReference>
<dbReference type="PROSITE" id="PS51257">
    <property type="entry name" value="PROKAR_LIPOPROTEIN"/>
    <property type="match status" value="1"/>
</dbReference>
<dbReference type="NCBIfam" id="TIGR01386">
    <property type="entry name" value="cztS_silS_copS"/>
    <property type="match status" value="1"/>
</dbReference>
<dbReference type="CDD" id="cd00082">
    <property type="entry name" value="HisKA"/>
    <property type="match status" value="1"/>
</dbReference>
<dbReference type="PRINTS" id="PR00344">
    <property type="entry name" value="BCTRLSENSOR"/>
</dbReference>
<keyword evidence="14 15" id="KW-0472">Membrane</keyword>
<keyword evidence="8 15" id="KW-0812">Transmembrane</keyword>
<dbReference type="Gene3D" id="3.30.565.10">
    <property type="entry name" value="Histidine kinase-like ATPase, C-terminal domain"/>
    <property type="match status" value="1"/>
</dbReference>
<dbReference type="InterPro" id="IPR005467">
    <property type="entry name" value="His_kinase_dom"/>
</dbReference>
<evidence type="ECO:0000256" key="11">
    <source>
        <dbReference type="ARBA" id="ARBA00022840"/>
    </source>
</evidence>
<dbReference type="EMBL" id="CP049916">
    <property type="protein sequence ID" value="QIO08967.1"/>
    <property type="molecule type" value="Genomic_DNA"/>
</dbReference>
<dbReference type="InterPro" id="IPR003661">
    <property type="entry name" value="HisK_dim/P_dom"/>
</dbReference>
<organism evidence="18 19">
    <name type="scientific">Acinetobacter lanii</name>
    <dbReference type="NCBI Taxonomy" id="2715163"/>
    <lineage>
        <taxon>Bacteria</taxon>
        <taxon>Pseudomonadati</taxon>
        <taxon>Pseudomonadota</taxon>
        <taxon>Gammaproteobacteria</taxon>
        <taxon>Moraxellales</taxon>
        <taxon>Moraxellaceae</taxon>
        <taxon>Acinetobacter</taxon>
    </lineage>
</organism>
<feature type="transmembrane region" description="Helical" evidence="15">
    <location>
        <begin position="12"/>
        <end position="31"/>
    </location>
</feature>
<dbReference type="PROSITE" id="PS50109">
    <property type="entry name" value="HIS_KIN"/>
    <property type="match status" value="1"/>
</dbReference>
<dbReference type="Proteomes" id="UP000501939">
    <property type="component" value="Chromosome"/>
</dbReference>
<dbReference type="InterPro" id="IPR050428">
    <property type="entry name" value="TCS_sensor_his_kinase"/>
</dbReference>
<dbReference type="KEGG" id="alj:G8D99_08050"/>
<dbReference type="SMART" id="SM00387">
    <property type="entry name" value="HATPase_c"/>
    <property type="match status" value="1"/>
</dbReference>
<dbReference type="Gene3D" id="1.10.287.130">
    <property type="match status" value="1"/>
</dbReference>
<comment type="catalytic activity">
    <reaction evidence="1 15">
        <text>ATP + protein L-histidine = ADP + protein N-phospho-L-histidine.</text>
        <dbReference type="EC" id="2.7.13.3"/>
    </reaction>
</comment>
<dbReference type="SUPFAM" id="SSF55874">
    <property type="entry name" value="ATPase domain of HSP90 chaperone/DNA topoisomerase II/histidine kinase"/>
    <property type="match status" value="1"/>
</dbReference>
<dbReference type="PROSITE" id="PS50885">
    <property type="entry name" value="HAMP"/>
    <property type="match status" value="1"/>
</dbReference>
<evidence type="ECO:0000313" key="19">
    <source>
        <dbReference type="Proteomes" id="UP000501939"/>
    </source>
</evidence>
<dbReference type="InterPro" id="IPR036097">
    <property type="entry name" value="HisK_dim/P_sf"/>
</dbReference>
<dbReference type="EC" id="2.7.13.3" evidence="15"/>